<evidence type="ECO:0000256" key="1">
    <source>
        <dbReference type="ARBA" id="ARBA00022801"/>
    </source>
</evidence>
<keyword evidence="6" id="KW-1185">Reference proteome</keyword>
<proteinExistence type="predicted"/>
<dbReference type="Proteomes" id="UP001385892">
    <property type="component" value="Unassembled WGS sequence"/>
</dbReference>
<dbReference type="PANTHER" id="PTHR22946:SF9">
    <property type="entry name" value="POLYKETIDE TRANSFERASE AF380"/>
    <property type="match status" value="1"/>
</dbReference>
<accession>A0ABU8WFX2</accession>
<dbReference type="PANTHER" id="PTHR22946">
    <property type="entry name" value="DIENELACTONE HYDROLASE DOMAIN-CONTAINING PROTEIN-RELATED"/>
    <property type="match status" value="1"/>
</dbReference>
<dbReference type="RefSeq" id="WP_340341445.1">
    <property type="nucleotide sequence ID" value="NZ_JBBKZT010000002.1"/>
</dbReference>
<keyword evidence="1 5" id="KW-0378">Hydrolase</keyword>
<dbReference type="EMBL" id="JBBKZT010000002">
    <property type="protein sequence ID" value="MEJ8846309.1"/>
    <property type="molecule type" value="Genomic_DNA"/>
</dbReference>
<dbReference type="InterPro" id="IPR029058">
    <property type="entry name" value="AB_hydrolase_fold"/>
</dbReference>
<dbReference type="InterPro" id="IPR002925">
    <property type="entry name" value="Dienelactn_hydro"/>
</dbReference>
<feature type="region of interest" description="Disordered" evidence="2">
    <location>
        <begin position="26"/>
        <end position="52"/>
    </location>
</feature>
<evidence type="ECO:0000256" key="2">
    <source>
        <dbReference type="SAM" id="MobiDB-lite"/>
    </source>
</evidence>
<feature type="signal peptide" evidence="3">
    <location>
        <begin position="1"/>
        <end position="25"/>
    </location>
</feature>
<evidence type="ECO:0000313" key="5">
    <source>
        <dbReference type="EMBL" id="MEJ8846309.1"/>
    </source>
</evidence>
<dbReference type="Gene3D" id="3.40.50.1820">
    <property type="entry name" value="alpha/beta hydrolase"/>
    <property type="match status" value="1"/>
</dbReference>
<dbReference type="GO" id="GO:0016787">
    <property type="term" value="F:hydrolase activity"/>
    <property type="evidence" value="ECO:0007669"/>
    <property type="project" value="UniProtKB-KW"/>
</dbReference>
<keyword evidence="3" id="KW-0732">Signal</keyword>
<feature type="domain" description="Dienelactone hydrolase" evidence="4">
    <location>
        <begin position="67"/>
        <end position="250"/>
    </location>
</feature>
<dbReference type="Pfam" id="PF01738">
    <property type="entry name" value="DLH"/>
    <property type="match status" value="1"/>
</dbReference>
<protein>
    <submittedName>
        <fullName evidence="5">Dienelactone hydrolase family protein</fullName>
    </submittedName>
</protein>
<gene>
    <name evidence="5" type="ORF">WKW82_06600</name>
</gene>
<dbReference type="SUPFAM" id="SSF53474">
    <property type="entry name" value="alpha/beta-Hydrolases"/>
    <property type="match status" value="1"/>
</dbReference>
<organism evidence="5 6">
    <name type="scientific">Variovorax rhizosphaerae</name>
    <dbReference type="NCBI Taxonomy" id="1836200"/>
    <lineage>
        <taxon>Bacteria</taxon>
        <taxon>Pseudomonadati</taxon>
        <taxon>Pseudomonadota</taxon>
        <taxon>Betaproteobacteria</taxon>
        <taxon>Burkholderiales</taxon>
        <taxon>Comamonadaceae</taxon>
        <taxon>Variovorax</taxon>
    </lineage>
</organism>
<evidence type="ECO:0000313" key="6">
    <source>
        <dbReference type="Proteomes" id="UP001385892"/>
    </source>
</evidence>
<evidence type="ECO:0000259" key="4">
    <source>
        <dbReference type="Pfam" id="PF01738"/>
    </source>
</evidence>
<reference evidence="5 6" key="1">
    <citation type="submission" date="2024-03" db="EMBL/GenBank/DDBJ databases">
        <title>Novel species of the genus Variovorax.</title>
        <authorList>
            <person name="Liu Q."/>
            <person name="Xin Y.-H."/>
        </authorList>
    </citation>
    <scope>NUCLEOTIDE SEQUENCE [LARGE SCALE GENOMIC DNA]</scope>
    <source>
        <strain evidence="5 6">KACC 18900</strain>
    </source>
</reference>
<dbReference type="InterPro" id="IPR050261">
    <property type="entry name" value="FrsA_esterase"/>
</dbReference>
<name>A0ABU8WFX2_9BURK</name>
<sequence>MTSTTTLKSTAVALLAVLLTTTLHGQPQLPPPIGARPGVTVPTNEQPQGGKHVTFMSPQTDAPDLSINAVLYKPETAARGAVVIVNAAPGWSDFREGQYARALSSAGYAVLTIDTYGPRGIAGTQTDNARLGTLAQARDALAARRYLVSTGYPADRMAVMGTGRGGTIALLVADRTFVQNESERFAAAMAISASCIFRPKTPKPASRVFIAIGAKDDVAGVQPCKDFASDFANAGGRIDAKVYPGASSGFDGHPDVQRVTRDPFMETFVNCSVAVEPDGRSSYNGKFFAESDTAALIGEMRKSCIKRGGSGWTDLTQKAAVTFDLIEFLDANFRH</sequence>
<comment type="caution">
    <text evidence="5">The sequence shown here is derived from an EMBL/GenBank/DDBJ whole genome shotgun (WGS) entry which is preliminary data.</text>
</comment>
<evidence type="ECO:0000256" key="3">
    <source>
        <dbReference type="SAM" id="SignalP"/>
    </source>
</evidence>
<feature type="chain" id="PRO_5045492770" evidence="3">
    <location>
        <begin position="26"/>
        <end position="335"/>
    </location>
</feature>